<dbReference type="NCBIfam" id="TIGR01730">
    <property type="entry name" value="RND_mfp"/>
    <property type="match status" value="1"/>
</dbReference>
<feature type="domain" description="Multidrug resistance protein MdtA-like C-terminal permuted SH3" evidence="3">
    <location>
        <begin position="274"/>
        <end position="329"/>
    </location>
</feature>
<comment type="caution">
    <text evidence="4">The sequence shown here is derived from an EMBL/GenBank/DDBJ whole genome shotgun (WGS) entry which is preliminary data.</text>
</comment>
<dbReference type="PROSITE" id="PS51257">
    <property type="entry name" value="PROKAR_LIPOPROTEIN"/>
    <property type="match status" value="1"/>
</dbReference>
<dbReference type="PANTHER" id="PTHR30469">
    <property type="entry name" value="MULTIDRUG RESISTANCE PROTEIN MDTA"/>
    <property type="match status" value="1"/>
</dbReference>
<evidence type="ECO:0000313" key="4">
    <source>
        <dbReference type="EMBL" id="KEA65166.1"/>
    </source>
</evidence>
<keyword evidence="5" id="KW-1185">Reference proteome</keyword>
<dbReference type="Gene3D" id="2.40.50.100">
    <property type="match status" value="1"/>
</dbReference>
<dbReference type="Pfam" id="PF25967">
    <property type="entry name" value="RND-MFP_C"/>
    <property type="match status" value="1"/>
</dbReference>
<sequence length="351" mass="38375">MNMKAVLLVLAGLLVVGCTQEEPAATGRSGGPRVHLVETIDARLSTVSLERSRSGTLRYLREVEIHTQEAGQITQLPGYPGDRVKSGELLVRLDDRLLRSEYNRARASLREAQQNLARLRELAANRLVSREELLRRETEAEVAAADLELLQTRLSYTEIKAPFDAVITARLSEPGNVAERYDHLLTLADPAGLVVDVSLSELVLAQMSVGDPVEVVIDALGPAAQTALVSRIYPQVDPITRRGTLEIRLSPIPDGARAGQFVRVRLQTAARERLLVPFSALRFDNTSFLYVVNASAQVERRDVVTGSRLADRIEILDGVAPGERVVTRGFLGLVPGQSVEVVSLEGEPNEP</sequence>
<dbReference type="GO" id="GO:0015562">
    <property type="term" value="F:efflux transmembrane transporter activity"/>
    <property type="evidence" value="ECO:0007669"/>
    <property type="project" value="TreeGrafter"/>
</dbReference>
<dbReference type="STRING" id="1232683.ADIMK_0868"/>
<accession>A0A081G311</accession>
<dbReference type="Gene3D" id="2.40.30.170">
    <property type="match status" value="1"/>
</dbReference>
<dbReference type="PATRIC" id="fig|1232683.4.peg.860"/>
<dbReference type="OrthoDB" id="9806939at2"/>
<reference evidence="4 5" key="1">
    <citation type="submission" date="2014-04" db="EMBL/GenBank/DDBJ databases">
        <title>Marinobacterium kochiensis sp. nov., isolated from sediment sample collected from Kochi backwaters in Kerala, India.</title>
        <authorList>
            <person name="Singh A."/>
            <person name="Pinnaka A.K."/>
        </authorList>
    </citation>
    <scope>NUCLEOTIDE SEQUENCE [LARGE SCALE GENOMIC DNA]</scope>
    <source>
        <strain evidence="4 5">AK27</strain>
    </source>
</reference>
<protein>
    <submittedName>
        <fullName evidence="4">Putative RND efflux membrane fusion protein</fullName>
    </submittedName>
</protein>
<evidence type="ECO:0000256" key="1">
    <source>
        <dbReference type="ARBA" id="ARBA00009477"/>
    </source>
</evidence>
<evidence type="ECO:0000313" key="5">
    <source>
        <dbReference type="Proteomes" id="UP000028252"/>
    </source>
</evidence>
<dbReference type="InterPro" id="IPR006143">
    <property type="entry name" value="RND_pump_MFP"/>
</dbReference>
<dbReference type="EMBL" id="JMQN01000013">
    <property type="protein sequence ID" value="KEA65166.1"/>
    <property type="molecule type" value="Genomic_DNA"/>
</dbReference>
<dbReference type="RefSeq" id="WP_051692447.1">
    <property type="nucleotide sequence ID" value="NZ_JMQN01000013.1"/>
</dbReference>
<evidence type="ECO:0000259" key="3">
    <source>
        <dbReference type="Pfam" id="PF25967"/>
    </source>
</evidence>
<dbReference type="AlphaFoldDB" id="A0A081G311"/>
<name>A0A081G311_9GAMM</name>
<dbReference type="PANTHER" id="PTHR30469:SF15">
    <property type="entry name" value="HLYD FAMILY OF SECRETION PROTEINS"/>
    <property type="match status" value="1"/>
</dbReference>
<dbReference type="InterPro" id="IPR058792">
    <property type="entry name" value="Beta-barrel_RND_2"/>
</dbReference>
<dbReference type="Pfam" id="PF25954">
    <property type="entry name" value="Beta-barrel_RND_2"/>
    <property type="match status" value="1"/>
</dbReference>
<comment type="similarity">
    <text evidence="1">Belongs to the membrane fusion protein (MFP) (TC 8.A.1) family.</text>
</comment>
<dbReference type="GO" id="GO:1990281">
    <property type="term" value="C:efflux pump complex"/>
    <property type="evidence" value="ECO:0007669"/>
    <property type="project" value="TreeGrafter"/>
</dbReference>
<dbReference type="Proteomes" id="UP000028252">
    <property type="component" value="Unassembled WGS sequence"/>
</dbReference>
<gene>
    <name evidence="4" type="ORF">ADIMK_0868</name>
</gene>
<feature type="domain" description="CusB-like beta-barrel" evidence="2">
    <location>
        <begin position="195"/>
        <end position="269"/>
    </location>
</feature>
<dbReference type="eggNOG" id="COG0845">
    <property type="taxonomic scope" value="Bacteria"/>
</dbReference>
<proteinExistence type="inferred from homology"/>
<evidence type="ECO:0000259" key="2">
    <source>
        <dbReference type="Pfam" id="PF25954"/>
    </source>
</evidence>
<dbReference type="SUPFAM" id="SSF111369">
    <property type="entry name" value="HlyD-like secretion proteins"/>
    <property type="match status" value="1"/>
</dbReference>
<organism evidence="4 5">
    <name type="scientific">Marinobacterium lacunae</name>
    <dbReference type="NCBI Taxonomy" id="1232683"/>
    <lineage>
        <taxon>Bacteria</taxon>
        <taxon>Pseudomonadati</taxon>
        <taxon>Pseudomonadota</taxon>
        <taxon>Gammaproteobacteria</taxon>
        <taxon>Oceanospirillales</taxon>
        <taxon>Oceanospirillaceae</taxon>
        <taxon>Marinobacterium</taxon>
    </lineage>
</organism>
<dbReference type="Gene3D" id="1.10.287.470">
    <property type="entry name" value="Helix hairpin bin"/>
    <property type="match status" value="1"/>
</dbReference>
<dbReference type="Gene3D" id="2.40.420.20">
    <property type="match status" value="1"/>
</dbReference>
<dbReference type="InterPro" id="IPR058627">
    <property type="entry name" value="MdtA-like_C"/>
</dbReference>